<organism evidence="2 3">
    <name type="scientific">Mariprofundus aestuarium</name>
    <dbReference type="NCBI Taxonomy" id="1921086"/>
    <lineage>
        <taxon>Bacteria</taxon>
        <taxon>Pseudomonadati</taxon>
        <taxon>Pseudomonadota</taxon>
        <taxon>Candidatius Mariprofundia</taxon>
        <taxon>Mariprofundales</taxon>
        <taxon>Mariprofundaceae</taxon>
        <taxon>Mariprofundus</taxon>
    </lineage>
</organism>
<dbReference type="Pfam" id="PF01385">
    <property type="entry name" value="OrfB_IS605"/>
    <property type="match status" value="1"/>
</dbReference>
<dbReference type="KEGG" id="maes:Ga0123461_0605"/>
<protein>
    <submittedName>
        <fullName evidence="2">Putative transposase</fullName>
    </submittedName>
</protein>
<name>A0A2K8KYR3_MARES</name>
<dbReference type="InterPro" id="IPR001959">
    <property type="entry name" value="Transposase"/>
</dbReference>
<dbReference type="EMBL" id="CP018799">
    <property type="protein sequence ID" value="ATX79039.1"/>
    <property type="molecule type" value="Genomic_DNA"/>
</dbReference>
<feature type="domain" description="Probable transposase IS891/IS1136/IS1341" evidence="1">
    <location>
        <begin position="42"/>
        <end position="156"/>
    </location>
</feature>
<dbReference type="Proteomes" id="UP000231701">
    <property type="component" value="Chromosome"/>
</dbReference>
<evidence type="ECO:0000313" key="3">
    <source>
        <dbReference type="Proteomes" id="UP000231701"/>
    </source>
</evidence>
<reference evidence="2 3" key="1">
    <citation type="submission" date="2016-12" db="EMBL/GenBank/DDBJ databases">
        <title>Isolation and genomic insights into novel planktonic Zetaproteobacteria from stratified waters of the Chesapeake Bay.</title>
        <authorList>
            <person name="McAllister S.M."/>
            <person name="Kato S."/>
            <person name="Chan C.S."/>
            <person name="Chiu B.K."/>
            <person name="Field E.K."/>
        </authorList>
    </citation>
    <scope>NUCLEOTIDE SEQUENCE [LARGE SCALE GENOMIC DNA]</scope>
    <source>
        <strain evidence="2 3">CP-5</strain>
    </source>
</reference>
<sequence>MAGNRIKLPKLGWMKFRMSRELVGTMKSATVSRNGKHWYVSILCEQEIVAPVHASSTAVGIDRGVHIMAACSDGKDYVGEKPYRRHEKRLARAQRLLARKIKLSNNWHKQKEKVQAIHSKIANIRKDALHKATTEISNNHAMIIMEKLGTSRMSKSAKGTIEKTA</sequence>
<accession>A0A2K8KYR3</accession>
<evidence type="ECO:0000259" key="1">
    <source>
        <dbReference type="Pfam" id="PF01385"/>
    </source>
</evidence>
<dbReference type="AlphaFoldDB" id="A0A2K8KYR3"/>
<keyword evidence="3" id="KW-1185">Reference proteome</keyword>
<evidence type="ECO:0000313" key="2">
    <source>
        <dbReference type="EMBL" id="ATX79039.1"/>
    </source>
</evidence>
<proteinExistence type="predicted"/>
<dbReference type="NCBIfam" id="NF040570">
    <property type="entry name" value="guided_TnpB"/>
    <property type="match status" value="1"/>
</dbReference>
<gene>
    <name evidence="2" type="ORF">Ga0123461_0605</name>
</gene>